<dbReference type="InterPro" id="IPR001647">
    <property type="entry name" value="HTH_TetR"/>
</dbReference>
<dbReference type="Gene3D" id="1.10.357.10">
    <property type="entry name" value="Tetracycline Repressor, domain 2"/>
    <property type="match status" value="1"/>
</dbReference>
<organism evidence="6 7">
    <name type="scientific">Thalassovita aquimarina</name>
    <dbReference type="NCBI Taxonomy" id="2785917"/>
    <lineage>
        <taxon>Bacteria</taxon>
        <taxon>Pseudomonadati</taxon>
        <taxon>Pseudomonadota</taxon>
        <taxon>Alphaproteobacteria</taxon>
        <taxon>Rhodobacterales</taxon>
        <taxon>Roseobacteraceae</taxon>
        <taxon>Thalassovita</taxon>
    </lineage>
</organism>
<protein>
    <submittedName>
        <fullName evidence="6">TetR/AcrR family transcriptional regulator</fullName>
    </submittedName>
</protein>
<dbReference type="PRINTS" id="PR00455">
    <property type="entry name" value="HTHTETR"/>
</dbReference>
<accession>A0ABS5HW78</accession>
<dbReference type="Pfam" id="PF00440">
    <property type="entry name" value="TetR_N"/>
    <property type="match status" value="1"/>
</dbReference>
<evidence type="ECO:0000313" key="7">
    <source>
        <dbReference type="Proteomes" id="UP001195941"/>
    </source>
</evidence>
<evidence type="ECO:0000256" key="2">
    <source>
        <dbReference type="ARBA" id="ARBA00023125"/>
    </source>
</evidence>
<feature type="domain" description="HTH tetR-type" evidence="5">
    <location>
        <begin position="20"/>
        <end position="80"/>
    </location>
</feature>
<evidence type="ECO:0000256" key="1">
    <source>
        <dbReference type="ARBA" id="ARBA00023015"/>
    </source>
</evidence>
<keyword evidence="3" id="KW-0804">Transcription</keyword>
<dbReference type="PROSITE" id="PS50977">
    <property type="entry name" value="HTH_TETR_2"/>
    <property type="match status" value="1"/>
</dbReference>
<keyword evidence="1" id="KW-0805">Transcription regulation</keyword>
<evidence type="ECO:0000256" key="4">
    <source>
        <dbReference type="PROSITE-ProRule" id="PRU00335"/>
    </source>
</evidence>
<keyword evidence="2 4" id="KW-0238">DNA-binding</keyword>
<evidence type="ECO:0000313" key="6">
    <source>
        <dbReference type="EMBL" id="MBR9653214.1"/>
    </source>
</evidence>
<dbReference type="Proteomes" id="UP001195941">
    <property type="component" value="Unassembled WGS sequence"/>
</dbReference>
<dbReference type="PANTHER" id="PTHR30055">
    <property type="entry name" value="HTH-TYPE TRANSCRIPTIONAL REGULATOR RUTR"/>
    <property type="match status" value="1"/>
</dbReference>
<dbReference type="RefSeq" id="WP_212702835.1">
    <property type="nucleotide sequence ID" value="NZ_JADMKU010000024.1"/>
</dbReference>
<proteinExistence type="predicted"/>
<dbReference type="SUPFAM" id="SSF46689">
    <property type="entry name" value="Homeodomain-like"/>
    <property type="match status" value="1"/>
</dbReference>
<gene>
    <name evidence="6" type="ORF">IT775_19010</name>
</gene>
<feature type="DNA-binding region" description="H-T-H motif" evidence="4">
    <location>
        <begin position="43"/>
        <end position="62"/>
    </location>
</feature>
<dbReference type="PANTHER" id="PTHR30055:SF234">
    <property type="entry name" value="HTH-TYPE TRANSCRIPTIONAL REGULATOR BETI"/>
    <property type="match status" value="1"/>
</dbReference>
<name>A0ABS5HW78_9RHOB</name>
<comment type="caution">
    <text evidence="6">The sequence shown here is derived from an EMBL/GenBank/DDBJ whole genome shotgun (WGS) entry which is preliminary data.</text>
</comment>
<sequence length="238" mass="26075">MTNSNKTGDHRTRVGQERRERMRTRLIEAATLVFAERGPEAAQIDHVIQQAEVSRGTFYNYFRTTDELLLAAKNTLSAEMVTMVRQASDVAAPPPLRLAEGIKVFVDLVQRHPLLLEFTARLGLRNFDNGGLVPAASEELLADVIARDAADDLTPRMANDILQASILAVMLRLMADEAVNIQGFVAAMLRMLGHSAQDAARISERPFTPLVVPADSLIARSETARRAGMSSTRADVAP</sequence>
<dbReference type="EMBL" id="JADMKU010000024">
    <property type="protein sequence ID" value="MBR9653214.1"/>
    <property type="molecule type" value="Genomic_DNA"/>
</dbReference>
<evidence type="ECO:0000259" key="5">
    <source>
        <dbReference type="PROSITE" id="PS50977"/>
    </source>
</evidence>
<reference evidence="6 7" key="1">
    <citation type="journal article" date="2021" name="Arch. Microbiol.">
        <title>Thalassobius aquimarinus sp. nov., isolated from the Sea of Japan seashore.</title>
        <authorList>
            <person name="Kurilenko V.V."/>
            <person name="Romanenko L.A."/>
            <person name="Chernysheva N.Y."/>
            <person name="Velansky P.V."/>
            <person name="Tekutyeva L.A."/>
            <person name="Isaeva M.P."/>
            <person name="Mikhailov V.V."/>
        </authorList>
    </citation>
    <scope>NUCLEOTIDE SEQUENCE [LARGE SCALE GENOMIC DNA]</scope>
    <source>
        <strain evidence="6 7">KMM 8518</strain>
    </source>
</reference>
<evidence type="ECO:0000256" key="3">
    <source>
        <dbReference type="ARBA" id="ARBA00023163"/>
    </source>
</evidence>
<keyword evidence="7" id="KW-1185">Reference proteome</keyword>
<dbReference type="InterPro" id="IPR009057">
    <property type="entry name" value="Homeodomain-like_sf"/>
</dbReference>
<dbReference type="InterPro" id="IPR050109">
    <property type="entry name" value="HTH-type_TetR-like_transc_reg"/>
</dbReference>